<evidence type="ECO:0000313" key="7">
    <source>
        <dbReference type="EMBL" id="SEN61849.1"/>
    </source>
</evidence>
<protein>
    <submittedName>
        <fullName evidence="7">UDP-N-acetylglucosamine:LPS N-acetylglucosamine transferase</fullName>
    </submittedName>
</protein>
<evidence type="ECO:0000256" key="3">
    <source>
        <dbReference type="ARBA" id="ARBA00022676"/>
    </source>
</evidence>
<evidence type="ECO:0000256" key="2">
    <source>
        <dbReference type="ARBA" id="ARBA00006962"/>
    </source>
</evidence>
<sequence length="370" mass="42824">MKNKILFLPFLQIPSGHHQAATALIDGVKQIRPEIICEKIDILSYSYGGIEKLVSNVYLNWIHALPGLYNAIYKNAVYKNTEQTKRYILYEVLFLSFMKKLIKKTEPELIVCTHALPAYMLNYMKKTGDLKTPVINVYTDYFIHRFWGVEQIDFHFVPSMRMKHFLCQKGVKAEQIYITGIPIHTKIRKQRLPQALTKQGAYNVLISGGSLGVGEIWDLIQKLAETEPPYPIQFKVLCGKNQQLCARIKSMQKPHIIPLPYIDCKEEMNRLYDQADAMVTKPGGVTVSECLFKRKPIFIYNALPGQEKINQQQLTELGLVYKLDQSDIYKQLFAVLDDFSEMNQYQEHVENYHSNLHLKEPHEIIAELLI</sequence>
<dbReference type="Pfam" id="PF04101">
    <property type="entry name" value="Glyco_tran_28_C"/>
    <property type="match status" value="1"/>
</dbReference>
<dbReference type="SUPFAM" id="SSF53756">
    <property type="entry name" value="UDP-Glycosyltransferase/glycogen phosphorylase"/>
    <property type="match status" value="1"/>
</dbReference>
<dbReference type="InterPro" id="IPR007235">
    <property type="entry name" value="Glyco_trans_28_C"/>
</dbReference>
<evidence type="ECO:0000256" key="1">
    <source>
        <dbReference type="ARBA" id="ARBA00004370"/>
    </source>
</evidence>
<organism evidence="7 8">
    <name type="scientific">Mesobacillus persicus</name>
    <dbReference type="NCBI Taxonomy" id="930146"/>
    <lineage>
        <taxon>Bacteria</taxon>
        <taxon>Bacillati</taxon>
        <taxon>Bacillota</taxon>
        <taxon>Bacilli</taxon>
        <taxon>Bacillales</taxon>
        <taxon>Bacillaceae</taxon>
        <taxon>Mesobacillus</taxon>
    </lineage>
</organism>
<dbReference type="STRING" id="930146.SAMN05192533_11615"/>
<dbReference type="AlphaFoldDB" id="A0A1H8I020"/>
<feature type="domain" description="Glycosyl transferase family 28 C-terminal" evidence="5">
    <location>
        <begin position="204"/>
        <end position="348"/>
    </location>
</feature>
<dbReference type="RefSeq" id="WP_090749160.1">
    <property type="nucleotide sequence ID" value="NZ_FOBW01000016.1"/>
</dbReference>
<dbReference type="Proteomes" id="UP000198553">
    <property type="component" value="Unassembled WGS sequence"/>
</dbReference>
<dbReference type="GO" id="GO:0016758">
    <property type="term" value="F:hexosyltransferase activity"/>
    <property type="evidence" value="ECO:0007669"/>
    <property type="project" value="InterPro"/>
</dbReference>
<evidence type="ECO:0000313" key="8">
    <source>
        <dbReference type="Proteomes" id="UP000198553"/>
    </source>
</evidence>
<keyword evidence="3" id="KW-0328">Glycosyltransferase</keyword>
<comment type="subcellular location">
    <subcellularLocation>
        <location evidence="1">Membrane</location>
    </subcellularLocation>
</comment>
<keyword evidence="8" id="KW-1185">Reference proteome</keyword>
<keyword evidence="4 7" id="KW-0808">Transferase</keyword>
<proteinExistence type="inferred from homology"/>
<dbReference type="GO" id="GO:0016020">
    <property type="term" value="C:membrane"/>
    <property type="evidence" value="ECO:0007669"/>
    <property type="project" value="UniProtKB-SubCell"/>
</dbReference>
<gene>
    <name evidence="7" type="ORF">SAMN05192533_11615</name>
</gene>
<comment type="similarity">
    <text evidence="2">Belongs to the glycosyltransferase 28 family.</text>
</comment>
<accession>A0A1H8I020</accession>
<dbReference type="Gene3D" id="3.40.50.2000">
    <property type="entry name" value="Glycogen Phosphorylase B"/>
    <property type="match status" value="1"/>
</dbReference>
<dbReference type="Pfam" id="PF06925">
    <property type="entry name" value="MGDG_synth"/>
    <property type="match status" value="1"/>
</dbReference>
<evidence type="ECO:0000259" key="5">
    <source>
        <dbReference type="Pfam" id="PF04101"/>
    </source>
</evidence>
<dbReference type="PANTHER" id="PTHR43025">
    <property type="entry name" value="MONOGALACTOSYLDIACYLGLYCEROL SYNTHASE"/>
    <property type="match status" value="1"/>
</dbReference>
<evidence type="ECO:0000259" key="6">
    <source>
        <dbReference type="Pfam" id="PF06925"/>
    </source>
</evidence>
<feature type="domain" description="Diacylglycerol glucosyltransferase N-terminal" evidence="6">
    <location>
        <begin position="17"/>
        <end position="183"/>
    </location>
</feature>
<dbReference type="InterPro" id="IPR050519">
    <property type="entry name" value="Glycosyltransf_28_UgtP"/>
</dbReference>
<evidence type="ECO:0000256" key="4">
    <source>
        <dbReference type="ARBA" id="ARBA00022679"/>
    </source>
</evidence>
<name>A0A1H8I020_9BACI</name>
<dbReference type="InterPro" id="IPR009695">
    <property type="entry name" value="Diacylglyc_glucosyltr_N"/>
</dbReference>
<dbReference type="PANTHER" id="PTHR43025:SF3">
    <property type="entry name" value="MONOGALACTOSYLDIACYLGLYCEROL SYNTHASE 1, CHLOROPLASTIC"/>
    <property type="match status" value="1"/>
</dbReference>
<dbReference type="EMBL" id="FOBW01000016">
    <property type="protein sequence ID" value="SEN61849.1"/>
    <property type="molecule type" value="Genomic_DNA"/>
</dbReference>
<dbReference type="OrthoDB" id="9815663at2"/>
<dbReference type="GO" id="GO:0009247">
    <property type="term" value="P:glycolipid biosynthetic process"/>
    <property type="evidence" value="ECO:0007669"/>
    <property type="project" value="InterPro"/>
</dbReference>
<reference evidence="8" key="1">
    <citation type="submission" date="2016-10" db="EMBL/GenBank/DDBJ databases">
        <authorList>
            <person name="Varghese N."/>
            <person name="Submissions S."/>
        </authorList>
    </citation>
    <scope>NUCLEOTIDE SEQUENCE [LARGE SCALE GENOMIC DNA]</scope>
    <source>
        <strain evidence="8">B48,IBRC-M 10115,DSM 25386,CECT 8001</strain>
    </source>
</reference>